<feature type="region of interest" description="Disordered" evidence="2">
    <location>
        <begin position="1"/>
        <end position="24"/>
    </location>
</feature>
<organism evidence="4 5">
    <name type="scientific">Eiseniibacteriota bacterium</name>
    <dbReference type="NCBI Taxonomy" id="2212470"/>
    <lineage>
        <taxon>Bacteria</taxon>
        <taxon>Candidatus Eiseniibacteriota</taxon>
    </lineage>
</organism>
<dbReference type="EMBL" id="VBOZ01000008">
    <property type="protein sequence ID" value="TMQ66624.1"/>
    <property type="molecule type" value="Genomic_DNA"/>
</dbReference>
<evidence type="ECO:0000313" key="4">
    <source>
        <dbReference type="EMBL" id="TMQ66624.1"/>
    </source>
</evidence>
<dbReference type="PANTHER" id="PTHR30570:SF1">
    <property type="entry name" value="PHOSPHATE-BINDING PROTEIN PSTS"/>
    <property type="match status" value="1"/>
</dbReference>
<dbReference type="Proteomes" id="UP000317691">
    <property type="component" value="Unassembled WGS sequence"/>
</dbReference>
<evidence type="ECO:0000256" key="2">
    <source>
        <dbReference type="SAM" id="MobiDB-lite"/>
    </source>
</evidence>
<dbReference type="Gene3D" id="3.40.190.10">
    <property type="entry name" value="Periplasmic binding protein-like II"/>
    <property type="match status" value="2"/>
</dbReference>
<gene>
    <name evidence="4" type="ORF">E6K79_01505</name>
</gene>
<dbReference type="AlphaFoldDB" id="A0A538TSN4"/>
<name>A0A538TSN4_UNCEI</name>
<dbReference type="Pfam" id="PF12849">
    <property type="entry name" value="PBP_like_2"/>
    <property type="match status" value="1"/>
</dbReference>
<keyword evidence="1" id="KW-0732">Signal</keyword>
<evidence type="ECO:0000259" key="3">
    <source>
        <dbReference type="Pfam" id="PF12849"/>
    </source>
</evidence>
<sequence length="290" mass="31183">MAALACGACSSPSPPRKTSSPPLTLAGTEYLSPLFRAEIREFRDQYPDADSIVIRPSGSAEGMEQLVNGEVSMSLLLRELTDPEVEAAIRRDGMQAFPVAWDAVAVIVNPASPIEQISRTELAAVYRGETKEWASLGWRQGGEIITLTAGPRLGIYAYLEQALLGGDPYAPTVYAPPTEEEVVEVVATRRNALACVSRPLAEGVGSRVKTLRVSQAIGLESIPLTRETLFTRRYPLLKPISVATSAHPAATVSSFINFVSGIDGQRIIARHGYAPATVPIRIIRTAEGVE</sequence>
<dbReference type="InterPro" id="IPR024370">
    <property type="entry name" value="PBP_domain"/>
</dbReference>
<dbReference type="SUPFAM" id="SSF53850">
    <property type="entry name" value="Periplasmic binding protein-like II"/>
    <property type="match status" value="1"/>
</dbReference>
<feature type="domain" description="PBP" evidence="3">
    <location>
        <begin position="17"/>
        <end position="259"/>
    </location>
</feature>
<proteinExistence type="predicted"/>
<evidence type="ECO:0000256" key="1">
    <source>
        <dbReference type="ARBA" id="ARBA00022729"/>
    </source>
</evidence>
<dbReference type="InterPro" id="IPR050811">
    <property type="entry name" value="Phosphate_ABC_transporter"/>
</dbReference>
<evidence type="ECO:0000313" key="5">
    <source>
        <dbReference type="Proteomes" id="UP000317691"/>
    </source>
</evidence>
<protein>
    <recommendedName>
        <fullName evidence="3">PBP domain-containing protein</fullName>
    </recommendedName>
</protein>
<accession>A0A538TSN4</accession>
<comment type="caution">
    <text evidence="4">The sequence shown here is derived from an EMBL/GenBank/DDBJ whole genome shotgun (WGS) entry which is preliminary data.</text>
</comment>
<reference evidence="4 5" key="1">
    <citation type="journal article" date="2019" name="Nat. Microbiol.">
        <title>Mediterranean grassland soil C-N compound turnover is dependent on rainfall and depth, and is mediated by genomically divergent microorganisms.</title>
        <authorList>
            <person name="Diamond S."/>
            <person name="Andeer P.F."/>
            <person name="Li Z."/>
            <person name="Crits-Christoph A."/>
            <person name="Burstein D."/>
            <person name="Anantharaman K."/>
            <person name="Lane K.R."/>
            <person name="Thomas B.C."/>
            <person name="Pan C."/>
            <person name="Northen T.R."/>
            <person name="Banfield J.F."/>
        </authorList>
    </citation>
    <scope>NUCLEOTIDE SEQUENCE [LARGE SCALE GENOMIC DNA]</scope>
    <source>
        <strain evidence="4">WS_9</strain>
    </source>
</reference>
<dbReference type="PANTHER" id="PTHR30570">
    <property type="entry name" value="PERIPLASMIC PHOSPHATE BINDING COMPONENT OF PHOSPHATE ABC TRANSPORTER"/>
    <property type="match status" value="1"/>
</dbReference>